<dbReference type="Proteomes" id="UP000467700">
    <property type="component" value="Unassembled WGS sequence"/>
</dbReference>
<dbReference type="AlphaFoldDB" id="A0A8S0XK36"/>
<comment type="caution">
    <text evidence="1">The sequence shown here is derived from an EMBL/GenBank/DDBJ whole genome shotgun (WGS) entry which is preliminary data.</text>
</comment>
<reference evidence="1 2" key="1">
    <citation type="submission" date="2020-01" db="EMBL/GenBank/DDBJ databases">
        <authorList>
            <person name="Gupta K D."/>
        </authorList>
    </citation>
    <scope>NUCLEOTIDE SEQUENCE [LARGE SCALE GENOMIC DNA]</scope>
</reference>
<evidence type="ECO:0000313" key="2">
    <source>
        <dbReference type="Proteomes" id="UP000467700"/>
    </source>
</evidence>
<sequence>MYTGADVPFNFTVNLFYSDSLIEKDIHAILCGTIISQANIKVLAWRMFRPGVTMEQERALKAEHDARYAWEAILVPWAFQGDFKFPIGTMSDAKLFYLLTERELLTIPRKLILGTAEAFVSQADVEALTRRKIVAGSNSTTAPKTQFLRYDNAREPHVRFVRAEPALGNQHPTGPYRVLTEQERAQAKALKAARDAKNAWEASLVPWTSRADFNFPIGTVGMLKSDAKSFYSLTEKEIQTIPRKTFVSKADVEALVRRKKAAGVSKPRVNWRPPSESSGLRLFKATENSNVEVVAIPVFIPPAVVHTHYQLVNVLYHYL</sequence>
<accession>A0A8S0XK36</accession>
<organism evidence="1 2">
    <name type="scientific">Cyclocybe aegerita</name>
    <name type="common">Black poplar mushroom</name>
    <name type="synonym">Agrocybe aegerita</name>
    <dbReference type="NCBI Taxonomy" id="1973307"/>
    <lineage>
        <taxon>Eukaryota</taxon>
        <taxon>Fungi</taxon>
        <taxon>Dikarya</taxon>
        <taxon>Basidiomycota</taxon>
        <taxon>Agaricomycotina</taxon>
        <taxon>Agaricomycetes</taxon>
        <taxon>Agaricomycetidae</taxon>
        <taxon>Agaricales</taxon>
        <taxon>Agaricineae</taxon>
        <taxon>Bolbitiaceae</taxon>
        <taxon>Cyclocybe</taxon>
    </lineage>
</organism>
<evidence type="ECO:0000313" key="1">
    <source>
        <dbReference type="EMBL" id="CAA7259031.1"/>
    </source>
</evidence>
<dbReference type="EMBL" id="CACVBS010000013">
    <property type="protein sequence ID" value="CAA7259031.1"/>
    <property type="molecule type" value="Genomic_DNA"/>
</dbReference>
<gene>
    <name evidence="1" type="ORF">AAE3_LOCUS1534</name>
</gene>
<dbReference type="OrthoDB" id="3051604at2759"/>
<proteinExistence type="predicted"/>
<protein>
    <submittedName>
        <fullName evidence="1">Uncharacterized protein</fullName>
    </submittedName>
</protein>
<keyword evidence="2" id="KW-1185">Reference proteome</keyword>
<name>A0A8S0XK36_CYCAE</name>